<keyword evidence="1" id="KW-0346">Stress response</keyword>
<feature type="domain" description="SHSP" evidence="4">
    <location>
        <begin position="40"/>
        <end position="153"/>
    </location>
</feature>
<dbReference type="Gene3D" id="2.60.40.790">
    <property type="match status" value="1"/>
</dbReference>
<evidence type="ECO:0000259" key="4">
    <source>
        <dbReference type="PROSITE" id="PS01031"/>
    </source>
</evidence>
<dbReference type="CDD" id="cd06464">
    <property type="entry name" value="ACD_sHsps-like"/>
    <property type="match status" value="1"/>
</dbReference>
<dbReference type="InterPro" id="IPR031107">
    <property type="entry name" value="Small_HSP"/>
</dbReference>
<sequence>MSYYYEPFYNFDRFFDEAFSPRNAQRRLGSGGEGDAQNHSVVQSIKPRMDLHEDGQTNTVTTTFELPGLKKEDVNIDVRDGRLTVSGETKISSDHEEDGYAIRERRFGRFARTLQLPKGVKEEEIKASLEDGVLTVTFPKSGKEAEPRRITIF</sequence>
<evidence type="ECO:0000256" key="3">
    <source>
        <dbReference type="RuleBase" id="RU003616"/>
    </source>
</evidence>
<evidence type="ECO:0000313" key="7">
    <source>
        <dbReference type="Proteomes" id="UP001437256"/>
    </source>
</evidence>
<dbReference type="InterPro" id="IPR002068">
    <property type="entry name" value="A-crystallin/Hsp20_dom"/>
</dbReference>
<dbReference type="Proteomes" id="UP001437256">
    <property type="component" value="Unassembled WGS sequence"/>
</dbReference>
<reference evidence="6 7" key="1">
    <citation type="submission" date="2024-05" db="EMBL/GenBank/DDBJ databases">
        <title>A draft genome resource for the thread blight pathogen Marasmius tenuissimus strain MS-2.</title>
        <authorList>
            <person name="Yulfo-Soto G.E."/>
            <person name="Baruah I.K."/>
            <person name="Amoako-Attah I."/>
            <person name="Bukari Y."/>
            <person name="Meinhardt L.W."/>
            <person name="Bailey B.A."/>
            <person name="Cohen S.P."/>
        </authorList>
    </citation>
    <scope>NUCLEOTIDE SEQUENCE [LARGE SCALE GENOMIC DNA]</scope>
    <source>
        <strain evidence="6 7">MS-2</strain>
    </source>
</reference>
<dbReference type="PROSITE" id="PS51203">
    <property type="entry name" value="CS"/>
    <property type="match status" value="1"/>
</dbReference>
<organism evidence="6 7">
    <name type="scientific">Marasmius tenuissimus</name>
    <dbReference type="NCBI Taxonomy" id="585030"/>
    <lineage>
        <taxon>Eukaryota</taxon>
        <taxon>Fungi</taxon>
        <taxon>Dikarya</taxon>
        <taxon>Basidiomycota</taxon>
        <taxon>Agaricomycotina</taxon>
        <taxon>Agaricomycetes</taxon>
        <taxon>Agaricomycetidae</taxon>
        <taxon>Agaricales</taxon>
        <taxon>Marasmiineae</taxon>
        <taxon>Marasmiaceae</taxon>
        <taxon>Marasmius</taxon>
    </lineage>
</organism>
<accession>A0ABR2ZDJ6</accession>
<dbReference type="InterPro" id="IPR008978">
    <property type="entry name" value="HSP20-like_chaperone"/>
</dbReference>
<dbReference type="SUPFAM" id="SSF49764">
    <property type="entry name" value="HSP20-like chaperones"/>
    <property type="match status" value="1"/>
</dbReference>
<evidence type="ECO:0000313" key="6">
    <source>
        <dbReference type="EMBL" id="KAL0058994.1"/>
    </source>
</evidence>
<dbReference type="InterPro" id="IPR007052">
    <property type="entry name" value="CS_dom"/>
</dbReference>
<dbReference type="PROSITE" id="PS01031">
    <property type="entry name" value="SHSP"/>
    <property type="match status" value="1"/>
</dbReference>
<dbReference type="EMBL" id="JBBXMP010000257">
    <property type="protein sequence ID" value="KAL0058994.1"/>
    <property type="molecule type" value="Genomic_DNA"/>
</dbReference>
<proteinExistence type="inferred from homology"/>
<evidence type="ECO:0000256" key="2">
    <source>
        <dbReference type="PROSITE-ProRule" id="PRU00285"/>
    </source>
</evidence>
<dbReference type="PANTHER" id="PTHR11527">
    <property type="entry name" value="HEAT-SHOCK PROTEIN 20 FAMILY MEMBER"/>
    <property type="match status" value="1"/>
</dbReference>
<name>A0ABR2ZDJ6_9AGAR</name>
<dbReference type="Pfam" id="PF00011">
    <property type="entry name" value="HSP20"/>
    <property type="match status" value="1"/>
</dbReference>
<evidence type="ECO:0000256" key="1">
    <source>
        <dbReference type="ARBA" id="ARBA00023016"/>
    </source>
</evidence>
<evidence type="ECO:0000259" key="5">
    <source>
        <dbReference type="PROSITE" id="PS51203"/>
    </source>
</evidence>
<feature type="domain" description="CS" evidence="5">
    <location>
        <begin position="44"/>
        <end position="153"/>
    </location>
</feature>
<gene>
    <name evidence="6" type="ORF">AAF712_014290</name>
</gene>
<protein>
    <recommendedName>
        <fullName evidence="8">Small heat shock protein</fullName>
    </recommendedName>
</protein>
<keyword evidence="7" id="KW-1185">Reference proteome</keyword>
<comment type="similarity">
    <text evidence="2 3">Belongs to the small heat shock protein (HSP20) family.</text>
</comment>
<comment type="caution">
    <text evidence="6">The sequence shown here is derived from an EMBL/GenBank/DDBJ whole genome shotgun (WGS) entry which is preliminary data.</text>
</comment>
<evidence type="ECO:0008006" key="8">
    <source>
        <dbReference type="Google" id="ProtNLM"/>
    </source>
</evidence>